<comment type="caution">
    <text evidence="1">The sequence shown here is derived from an EMBL/GenBank/DDBJ whole genome shotgun (WGS) entry which is preliminary data.</text>
</comment>
<organism evidence="1 2">
    <name type="scientific">Buddleja alternifolia</name>
    <dbReference type="NCBI Taxonomy" id="168488"/>
    <lineage>
        <taxon>Eukaryota</taxon>
        <taxon>Viridiplantae</taxon>
        <taxon>Streptophyta</taxon>
        <taxon>Embryophyta</taxon>
        <taxon>Tracheophyta</taxon>
        <taxon>Spermatophyta</taxon>
        <taxon>Magnoliopsida</taxon>
        <taxon>eudicotyledons</taxon>
        <taxon>Gunneridae</taxon>
        <taxon>Pentapetalae</taxon>
        <taxon>asterids</taxon>
        <taxon>lamiids</taxon>
        <taxon>Lamiales</taxon>
        <taxon>Scrophulariaceae</taxon>
        <taxon>Buddlejeae</taxon>
        <taxon>Buddleja</taxon>
    </lineage>
</organism>
<keyword evidence="2" id="KW-1185">Reference proteome</keyword>
<protein>
    <submittedName>
        <fullName evidence="1">Uncharacterized protein</fullName>
    </submittedName>
</protein>
<accession>A0AAV6Y0E7</accession>
<reference evidence="1" key="1">
    <citation type="submission" date="2019-10" db="EMBL/GenBank/DDBJ databases">
        <authorList>
            <person name="Zhang R."/>
            <person name="Pan Y."/>
            <person name="Wang J."/>
            <person name="Ma R."/>
            <person name="Yu S."/>
        </authorList>
    </citation>
    <scope>NUCLEOTIDE SEQUENCE</scope>
    <source>
        <strain evidence="1">LA-IB0</strain>
        <tissue evidence="1">Leaf</tissue>
    </source>
</reference>
<evidence type="ECO:0000313" key="1">
    <source>
        <dbReference type="EMBL" id="KAG8388686.1"/>
    </source>
</evidence>
<sequence length="75" mass="7866">MFQACVQQQQPGCGERWGVSGWIGAALVLATGGAGECRRRPLFTSGHELPATIHRVSSDIGCMVLLALAVSHCTA</sequence>
<gene>
    <name evidence="1" type="ORF">BUALT_Bualt02G0151200</name>
</gene>
<proteinExistence type="predicted"/>
<dbReference type="EMBL" id="WHWC01000002">
    <property type="protein sequence ID" value="KAG8388686.1"/>
    <property type="molecule type" value="Genomic_DNA"/>
</dbReference>
<dbReference type="Proteomes" id="UP000826271">
    <property type="component" value="Unassembled WGS sequence"/>
</dbReference>
<dbReference type="AlphaFoldDB" id="A0AAV6Y0E7"/>
<evidence type="ECO:0000313" key="2">
    <source>
        <dbReference type="Proteomes" id="UP000826271"/>
    </source>
</evidence>
<name>A0AAV6Y0E7_9LAMI</name>